<accession>A0A8H4PE27</accession>
<dbReference type="AlphaFoldDB" id="A0A8H4PE27"/>
<protein>
    <submittedName>
        <fullName evidence="3">Arylsulfatase</fullName>
    </submittedName>
</protein>
<dbReference type="OrthoDB" id="96314at2759"/>
<comment type="similarity">
    <text evidence="1">Belongs to the sulfatase family.</text>
</comment>
<evidence type="ECO:0000256" key="1">
    <source>
        <dbReference type="ARBA" id="ARBA00008779"/>
    </source>
</evidence>
<dbReference type="PANTHER" id="PTHR43108:SF8">
    <property type="entry name" value="SD21168P"/>
    <property type="match status" value="1"/>
</dbReference>
<dbReference type="PANTHER" id="PTHR43108">
    <property type="entry name" value="N-ACETYLGLUCOSAMINE-6-SULFATASE FAMILY MEMBER"/>
    <property type="match status" value="1"/>
</dbReference>
<sequence>MYTIIHRALVPHKKAEGGEGSLGPAGSGSVTVMQMRNTSCWKKRLTLISRFFLAIAPVAPHSNIDVNRGGGAPLMTIPIPAERHSHLFEGIQVPRTSNFNPDSPSGVSWIRQLPQLNESRVSYLDDYYRARLQALQGADEIVEQVVKQLDDAGLLDDTYIIYSSDNGFHLGQHRLPPGKECGFDEDIRVPLYIRGPGVAAGSVETAVTTHIDLAPTLLRLAGVDLRRDFDGIPIPVLPGGKEVPDTKRHEHVAVEYWGIAIAEGDIGGFDGKGQIVVPNNTYKGVRIVHEDYDLYYSAWCSNEHELYDLKTDPGQLRNLFPHEGHGVATNASLLGTSTRQVINRLDALMLVLKSCIEPWKVLHPDGDVVNLQDALKQEFDGFYEQQVKVRFDRCENGYLVDAEGPQVGYQYRDGLEWHHWT</sequence>
<evidence type="ECO:0000313" key="3">
    <source>
        <dbReference type="EMBL" id="KAF4467463.1"/>
    </source>
</evidence>
<dbReference type="Proteomes" id="UP000554235">
    <property type="component" value="Unassembled WGS sequence"/>
</dbReference>
<comment type="caution">
    <text evidence="3">The sequence shown here is derived from an EMBL/GenBank/DDBJ whole genome shotgun (WGS) entry which is preliminary data.</text>
</comment>
<feature type="domain" description="Sulfatase N-terminal" evidence="2">
    <location>
        <begin position="99"/>
        <end position="223"/>
    </location>
</feature>
<evidence type="ECO:0000313" key="4">
    <source>
        <dbReference type="Proteomes" id="UP000554235"/>
    </source>
</evidence>
<dbReference type="InterPro" id="IPR017850">
    <property type="entry name" value="Alkaline_phosphatase_core_sf"/>
</dbReference>
<proteinExistence type="inferred from homology"/>
<evidence type="ECO:0000259" key="2">
    <source>
        <dbReference type="Pfam" id="PF00884"/>
    </source>
</evidence>
<dbReference type="Pfam" id="PF00884">
    <property type="entry name" value="Sulfatase"/>
    <property type="match status" value="1"/>
</dbReference>
<reference evidence="3 4" key="1">
    <citation type="submission" date="2020-01" db="EMBL/GenBank/DDBJ databases">
        <title>Identification and distribution of gene clusters putatively required for synthesis of sphingolipid metabolism inhibitors in phylogenetically diverse species of the filamentous fungus Fusarium.</title>
        <authorList>
            <person name="Kim H.-S."/>
            <person name="Busman M."/>
            <person name="Brown D.W."/>
            <person name="Divon H."/>
            <person name="Uhlig S."/>
            <person name="Proctor R.H."/>
        </authorList>
    </citation>
    <scope>NUCLEOTIDE SEQUENCE [LARGE SCALE GENOMIC DNA]</scope>
    <source>
        <strain evidence="3 4">NRRL 20459</strain>
    </source>
</reference>
<dbReference type="SUPFAM" id="SSF53649">
    <property type="entry name" value="Alkaline phosphatase-like"/>
    <property type="match status" value="1"/>
</dbReference>
<dbReference type="EMBL" id="JAADYS010000742">
    <property type="protein sequence ID" value="KAF4467463.1"/>
    <property type="molecule type" value="Genomic_DNA"/>
</dbReference>
<gene>
    <name evidence="3" type="ORF">FALBO_5663</name>
</gene>
<dbReference type="Gene3D" id="3.40.720.10">
    <property type="entry name" value="Alkaline Phosphatase, subunit A"/>
    <property type="match status" value="1"/>
</dbReference>
<dbReference type="GO" id="GO:0008449">
    <property type="term" value="F:N-acetylglucosamine-6-sulfatase activity"/>
    <property type="evidence" value="ECO:0007669"/>
    <property type="project" value="TreeGrafter"/>
</dbReference>
<organism evidence="3 4">
    <name type="scientific">Fusarium albosuccineum</name>
    <dbReference type="NCBI Taxonomy" id="1237068"/>
    <lineage>
        <taxon>Eukaryota</taxon>
        <taxon>Fungi</taxon>
        <taxon>Dikarya</taxon>
        <taxon>Ascomycota</taxon>
        <taxon>Pezizomycotina</taxon>
        <taxon>Sordariomycetes</taxon>
        <taxon>Hypocreomycetidae</taxon>
        <taxon>Hypocreales</taxon>
        <taxon>Nectriaceae</taxon>
        <taxon>Fusarium</taxon>
        <taxon>Fusarium decemcellulare species complex</taxon>
    </lineage>
</organism>
<name>A0A8H4PE27_9HYPO</name>
<keyword evidence="4" id="KW-1185">Reference proteome</keyword>
<dbReference type="GO" id="GO:0005539">
    <property type="term" value="F:glycosaminoglycan binding"/>
    <property type="evidence" value="ECO:0007669"/>
    <property type="project" value="TreeGrafter"/>
</dbReference>
<dbReference type="InterPro" id="IPR000917">
    <property type="entry name" value="Sulfatase_N"/>
</dbReference>